<dbReference type="AlphaFoldDB" id="X0ZJW0"/>
<accession>X0ZJW0</accession>
<name>X0ZJW0_9ZZZZ</name>
<evidence type="ECO:0000259" key="1">
    <source>
        <dbReference type="Pfam" id="PF01261"/>
    </source>
</evidence>
<dbReference type="Gene3D" id="3.20.20.150">
    <property type="entry name" value="Divalent-metal-dependent TIM barrel enzymes"/>
    <property type="match status" value="1"/>
</dbReference>
<evidence type="ECO:0000313" key="2">
    <source>
        <dbReference type="EMBL" id="GAG60638.1"/>
    </source>
</evidence>
<comment type="caution">
    <text evidence="2">The sequence shown here is derived from an EMBL/GenBank/DDBJ whole genome shotgun (WGS) entry which is preliminary data.</text>
</comment>
<dbReference type="EMBL" id="BART01000003">
    <property type="protein sequence ID" value="GAG60638.1"/>
    <property type="molecule type" value="Genomic_DNA"/>
</dbReference>
<feature type="domain" description="Xylose isomerase-like TIM barrel" evidence="1">
    <location>
        <begin position="25"/>
        <end position="281"/>
    </location>
</feature>
<dbReference type="InterPro" id="IPR036237">
    <property type="entry name" value="Xyl_isomerase-like_sf"/>
</dbReference>
<dbReference type="PANTHER" id="PTHR12110:SF53">
    <property type="entry name" value="BLR5974 PROTEIN"/>
    <property type="match status" value="1"/>
</dbReference>
<dbReference type="InterPro" id="IPR050312">
    <property type="entry name" value="IolE/XylAMocC-like"/>
</dbReference>
<proteinExistence type="predicted"/>
<reference evidence="2" key="1">
    <citation type="journal article" date="2014" name="Front. Microbiol.">
        <title>High frequency of phylogenetically diverse reductive dehalogenase-homologous genes in deep subseafloor sedimentary metagenomes.</title>
        <authorList>
            <person name="Kawai M."/>
            <person name="Futagami T."/>
            <person name="Toyoda A."/>
            <person name="Takaki Y."/>
            <person name="Nishi S."/>
            <person name="Hori S."/>
            <person name="Arai W."/>
            <person name="Tsubouchi T."/>
            <person name="Morono Y."/>
            <person name="Uchiyama I."/>
            <person name="Ito T."/>
            <person name="Fujiyama A."/>
            <person name="Inagaki F."/>
            <person name="Takami H."/>
        </authorList>
    </citation>
    <scope>NUCLEOTIDE SEQUENCE</scope>
    <source>
        <strain evidence="2">Expedition CK06-06</strain>
    </source>
</reference>
<gene>
    <name evidence="2" type="ORF">S01H4_00028</name>
</gene>
<dbReference type="SUPFAM" id="SSF51658">
    <property type="entry name" value="Xylose isomerase-like"/>
    <property type="match status" value="1"/>
</dbReference>
<dbReference type="InterPro" id="IPR013022">
    <property type="entry name" value="Xyl_isomerase-like_TIM-brl"/>
</dbReference>
<dbReference type="PANTHER" id="PTHR12110">
    <property type="entry name" value="HYDROXYPYRUVATE ISOMERASE"/>
    <property type="match status" value="1"/>
</dbReference>
<protein>
    <recommendedName>
        <fullName evidence="1">Xylose isomerase-like TIM barrel domain-containing protein</fullName>
    </recommendedName>
</protein>
<organism evidence="2">
    <name type="scientific">marine sediment metagenome</name>
    <dbReference type="NCBI Taxonomy" id="412755"/>
    <lineage>
        <taxon>unclassified sequences</taxon>
        <taxon>metagenomes</taxon>
        <taxon>ecological metagenomes</taxon>
    </lineage>
</organism>
<dbReference type="Pfam" id="PF01261">
    <property type="entry name" value="AP_endonuc_2"/>
    <property type="match status" value="1"/>
</dbReference>
<sequence>MKIKGFGANTRRTDGNFSKLENQFTYLKEAGFEYLEVSADVVDTISGGKIIPKRIDKLLQLLGRYEFKYTAHIHNGIDLRDNQDREFQLASFKSGIEFAGIIGAELLVCHFEKESDDPAKEFLFREAILKGLEYAKKWKLKIGIENIEIDRLSKVVDFVKEINEPDIILVLDVGHAFLSEHYFGENFLESVKKAASMVSHIHLSDNFGRFEKMRLENFDLYRVSSYTTRLNLGRGDLNLPPGWGSIPFEDVLKILKDYQGIVILEYYHEKYLDFNPDVLKETKALFSKYLTK</sequence>